<dbReference type="Proteomes" id="UP001596425">
    <property type="component" value="Unassembled WGS sequence"/>
</dbReference>
<feature type="domain" description="TssC1 N-terminal" evidence="2">
    <location>
        <begin position="192"/>
        <end position="479"/>
    </location>
</feature>
<proteinExistence type="predicted"/>
<reference evidence="4" key="1">
    <citation type="journal article" date="2019" name="Int. J. Syst. Evol. Microbiol.">
        <title>The Global Catalogue of Microorganisms (GCM) 10K type strain sequencing project: providing services to taxonomists for standard genome sequencing and annotation.</title>
        <authorList>
            <consortium name="The Broad Institute Genomics Platform"/>
            <consortium name="The Broad Institute Genome Sequencing Center for Infectious Disease"/>
            <person name="Wu L."/>
            <person name="Ma J."/>
        </authorList>
    </citation>
    <scope>NUCLEOTIDE SEQUENCE [LARGE SCALE GENOMIC DNA]</scope>
    <source>
        <strain evidence="4">CGMCC 1.13718</strain>
    </source>
</reference>
<dbReference type="InterPro" id="IPR010269">
    <property type="entry name" value="T6SS_TssC-like"/>
</dbReference>
<feature type="region of interest" description="Disordered" evidence="1">
    <location>
        <begin position="1"/>
        <end position="21"/>
    </location>
</feature>
<dbReference type="PANTHER" id="PTHR35565:SF1">
    <property type="entry name" value="TYPE VI SECRETION SYSTEM CONTRACTILE SHEATH LARGE SUBUNIT"/>
    <property type="match status" value="1"/>
</dbReference>
<accession>A0ABW1YPY1</accession>
<dbReference type="PANTHER" id="PTHR35565">
    <property type="entry name" value="CYTOPLASMIC PROTEIN-RELATED"/>
    <property type="match status" value="1"/>
</dbReference>
<protein>
    <submittedName>
        <fullName evidence="3">Type VI secretion system contractile sheath domain-containing protein</fullName>
    </submittedName>
</protein>
<evidence type="ECO:0000256" key="1">
    <source>
        <dbReference type="SAM" id="MobiDB-lite"/>
    </source>
</evidence>
<sequence>MNRATINSGAPIAFGDREGHIPQPSDEQLKVAILGDFSGRASRRQCEPETLSGRRAYSLSKDGFESLFEKLGVRLQLPTQEEPLSLLEFDDLHPDYLYSRLPLFKRFIELERQLLNPREFSRAAEEIRQWDPGLREAGSKPALGGASMLDAILSGEGLREFQGGEQSQIDRLIKDIVAPYVQERPDHRQDDYLQALSEAVSEAMRKIMHNSDFRQVEASWRGLHLLLRRIDDHPNLQLFLIDVSKEELLADFAQAESDLEQSQLFKCLVERETAAGSRPFNMVIGDFFIADEERDLHLLIDLATIAEAAGSTLILGADPRLAGCPGLSGSVDPDDWHYPLSNEFAQGWQAVRDYSASAHVALAGPRFMLRLPYGADSATTERFNFEELTHEHGHGYYLWGNSAYLLALSICQQFSQSGRLAPVSSARYEDLPLHLRKLPQGHWMTPCAEALLTDRAAAKFDSAGISTLRSVQDRDQIILPRLRSLAGGELRGPWSR</sequence>
<keyword evidence="4" id="KW-1185">Reference proteome</keyword>
<evidence type="ECO:0000313" key="3">
    <source>
        <dbReference type="EMBL" id="MFC6634125.1"/>
    </source>
</evidence>
<dbReference type="Pfam" id="PF05943">
    <property type="entry name" value="VipB"/>
    <property type="match status" value="1"/>
</dbReference>
<gene>
    <name evidence="3" type="ORF">ACFQBM_12565</name>
</gene>
<dbReference type="InterPro" id="IPR044031">
    <property type="entry name" value="TssC1_N"/>
</dbReference>
<dbReference type="EMBL" id="JBHSVR010000001">
    <property type="protein sequence ID" value="MFC6634125.1"/>
    <property type="molecule type" value="Genomic_DNA"/>
</dbReference>
<evidence type="ECO:0000313" key="4">
    <source>
        <dbReference type="Proteomes" id="UP001596425"/>
    </source>
</evidence>
<dbReference type="RefSeq" id="WP_193190060.1">
    <property type="nucleotide sequence ID" value="NZ_JACZFR010000011.1"/>
</dbReference>
<organism evidence="3 4">
    <name type="scientific">Microbulbifer taiwanensis</name>
    <dbReference type="NCBI Taxonomy" id="986746"/>
    <lineage>
        <taxon>Bacteria</taxon>
        <taxon>Pseudomonadati</taxon>
        <taxon>Pseudomonadota</taxon>
        <taxon>Gammaproteobacteria</taxon>
        <taxon>Cellvibrionales</taxon>
        <taxon>Microbulbiferaceae</taxon>
        <taxon>Microbulbifer</taxon>
    </lineage>
</organism>
<evidence type="ECO:0000259" key="2">
    <source>
        <dbReference type="Pfam" id="PF05943"/>
    </source>
</evidence>
<name>A0ABW1YPY1_9GAMM</name>
<comment type="caution">
    <text evidence="3">The sequence shown here is derived from an EMBL/GenBank/DDBJ whole genome shotgun (WGS) entry which is preliminary data.</text>
</comment>